<dbReference type="EMBL" id="DS235088">
    <property type="protein sequence ID" value="EEB11686.1"/>
    <property type="molecule type" value="Genomic_DNA"/>
</dbReference>
<dbReference type="SMART" id="SM00385">
    <property type="entry name" value="CYCLIN"/>
    <property type="match status" value="2"/>
</dbReference>
<evidence type="ECO:0000256" key="4">
    <source>
        <dbReference type="RuleBase" id="RU000383"/>
    </source>
</evidence>
<dbReference type="PIRSF" id="PIRSF001771">
    <property type="entry name" value="Cyclin_A_B_D_E"/>
    <property type="match status" value="1"/>
</dbReference>
<dbReference type="eggNOG" id="KOG0653">
    <property type="taxonomic scope" value="Eukaryota"/>
</dbReference>
<accession>E0VE80</accession>
<comment type="similarity">
    <text evidence="4">Belongs to the cyclin family.</text>
</comment>
<keyword evidence="1" id="KW-0132">Cell division</keyword>
<dbReference type="InterPro" id="IPR006671">
    <property type="entry name" value="Cyclin_N"/>
</dbReference>
<dbReference type="GO" id="GO:0044772">
    <property type="term" value="P:mitotic cell cycle phase transition"/>
    <property type="evidence" value="ECO:0007669"/>
    <property type="project" value="InterPro"/>
</dbReference>
<dbReference type="RefSeq" id="XP_002424424.1">
    <property type="nucleotide sequence ID" value="XM_002424379.1"/>
</dbReference>
<name>E0VE80_PEDHC</name>
<keyword evidence="2 4" id="KW-0195">Cyclin</keyword>
<reference evidence="7" key="1">
    <citation type="submission" date="2007-04" db="EMBL/GenBank/DDBJ databases">
        <title>Annotation of Pediculus humanus corporis strain USDA.</title>
        <authorList>
            <person name="Kirkness E."/>
            <person name="Hannick L."/>
            <person name="Hass B."/>
            <person name="Bruggner R."/>
            <person name="Lawson D."/>
            <person name="Bidwell S."/>
            <person name="Joardar V."/>
            <person name="Caler E."/>
            <person name="Walenz B."/>
            <person name="Inman J."/>
            <person name="Schobel S."/>
            <person name="Galinsky K."/>
            <person name="Amedeo P."/>
            <person name="Strausberg R."/>
        </authorList>
    </citation>
    <scope>NUCLEOTIDE SEQUENCE</scope>
    <source>
        <strain evidence="7">USDA</strain>
    </source>
</reference>
<dbReference type="GeneID" id="8234043"/>
<protein>
    <submittedName>
        <fullName evidence="7 8">G2/mitotic-specific cyclin-B1, putative</fullName>
    </submittedName>
</protein>
<dbReference type="EnsemblMetazoa" id="PHUM128990-RA">
    <property type="protein sequence ID" value="PHUM128990-PA"/>
    <property type="gene ID" value="PHUM128990"/>
</dbReference>
<dbReference type="PANTHER" id="PTHR10177">
    <property type="entry name" value="CYCLINS"/>
    <property type="match status" value="1"/>
</dbReference>
<dbReference type="InterPro" id="IPR046965">
    <property type="entry name" value="Cyclin_A/B-like"/>
</dbReference>
<dbReference type="STRING" id="121224.E0VE80"/>
<dbReference type="GO" id="GO:0051301">
    <property type="term" value="P:cell division"/>
    <property type="evidence" value="ECO:0007669"/>
    <property type="project" value="UniProtKB-KW"/>
</dbReference>
<dbReference type="SMART" id="SM01332">
    <property type="entry name" value="Cyclin_C"/>
    <property type="match status" value="1"/>
</dbReference>
<dbReference type="Gene3D" id="1.10.472.10">
    <property type="entry name" value="Cyclin-like"/>
    <property type="match status" value="2"/>
</dbReference>
<reference evidence="8" key="3">
    <citation type="submission" date="2020-05" db="UniProtKB">
        <authorList>
            <consortium name="EnsemblMetazoa"/>
        </authorList>
    </citation>
    <scope>IDENTIFICATION</scope>
    <source>
        <strain evidence="8">USDA</strain>
    </source>
</reference>
<evidence type="ECO:0000313" key="7">
    <source>
        <dbReference type="EMBL" id="EEB11686.1"/>
    </source>
</evidence>
<dbReference type="Proteomes" id="UP000009046">
    <property type="component" value="Unassembled WGS sequence"/>
</dbReference>
<dbReference type="VEuPathDB" id="VectorBase:PHUM128990"/>
<sequence length="478" mass="55174">MAYKMYLAWGWQKHERDSSRSTTNIMCINNENKLPTKFPVLKSKGRVLANAINKDLNKTGIIGKAAFERQRENASKLASGRSVVDVSNKENDVLRNKSIKPQVQSKIIPNGKTSKLKPVLEEKKNRIVKAESVISLYGKDEVKKVEKKLEVEQIKVQKEKTENPVEISKIKLEKPLAVKEPKGEVVVQIVQPVNKLSDKLEDYDNNEFLLDIYAEDIHKFLKSLESKHFIRERYLTSSHIMTHTMRSLLVDWLFEVQQTFKLLNETIHLSISLLDLFMQDHPSIPKDKLQLVGVSCIFLASKYEEMYPPDVLDFVDISASTYTKQEIFHMEQVIFSSLNFQMGRPSPAQFLRRYSRVGNVDIITYSLAKYFIDLSLVSYNLCHVSPSLIAASALYLSLRLRTEDSETELWTKTLRHCSEYTVETLNPIVRLLAIEVWNVPRSKYQNVRNKYLEPKKAHCVSTLKELKSEKLYKLTQSV</sequence>
<keyword evidence="9" id="KW-1185">Reference proteome</keyword>
<feature type="domain" description="Cyclin-like" evidence="5">
    <location>
        <begin position="251"/>
        <end position="336"/>
    </location>
</feature>
<dbReference type="KEGG" id="phu:Phum_PHUM128990"/>
<dbReference type="GO" id="GO:0016538">
    <property type="term" value="F:cyclin-dependent protein serine/threonine kinase regulator activity"/>
    <property type="evidence" value="ECO:0007669"/>
    <property type="project" value="InterPro"/>
</dbReference>
<dbReference type="Pfam" id="PF00134">
    <property type="entry name" value="Cyclin_N"/>
    <property type="match status" value="1"/>
</dbReference>
<evidence type="ECO:0000256" key="1">
    <source>
        <dbReference type="ARBA" id="ARBA00022618"/>
    </source>
</evidence>
<reference evidence="7" key="2">
    <citation type="submission" date="2007-04" db="EMBL/GenBank/DDBJ databases">
        <title>The genome of the human body louse.</title>
        <authorList>
            <consortium name="The Human Body Louse Genome Consortium"/>
            <person name="Kirkness E."/>
            <person name="Walenz B."/>
            <person name="Hass B."/>
            <person name="Bruggner R."/>
            <person name="Strausberg R."/>
        </authorList>
    </citation>
    <scope>NUCLEOTIDE SEQUENCE</scope>
    <source>
        <strain evidence="7">USDA</strain>
    </source>
</reference>
<dbReference type="InterPro" id="IPR013763">
    <property type="entry name" value="Cyclin-like_dom"/>
</dbReference>
<dbReference type="SUPFAM" id="SSF47954">
    <property type="entry name" value="Cyclin-like"/>
    <property type="match status" value="2"/>
</dbReference>
<dbReference type="InterPro" id="IPR004367">
    <property type="entry name" value="Cyclin_C-dom"/>
</dbReference>
<evidence type="ECO:0000256" key="2">
    <source>
        <dbReference type="ARBA" id="ARBA00023127"/>
    </source>
</evidence>
<evidence type="ECO:0000259" key="5">
    <source>
        <dbReference type="SMART" id="SM00385"/>
    </source>
</evidence>
<feature type="domain" description="Cyclin-like" evidence="5">
    <location>
        <begin position="349"/>
        <end position="434"/>
    </location>
</feature>
<dbReference type="CTD" id="8234043"/>
<dbReference type="Pfam" id="PF02984">
    <property type="entry name" value="Cyclin_C"/>
    <property type="match status" value="1"/>
</dbReference>
<gene>
    <name evidence="8" type="primary">8234043</name>
    <name evidence="7" type="ORF">Phum_PHUM128990</name>
</gene>
<dbReference type="OMA" id="SSHIMTH"/>
<evidence type="ECO:0000313" key="8">
    <source>
        <dbReference type="EnsemblMetazoa" id="PHUM128990-PA"/>
    </source>
</evidence>
<dbReference type="HOGENOM" id="CLU_020695_2_1_1"/>
<feature type="domain" description="Cyclin C-terminal" evidence="6">
    <location>
        <begin position="345"/>
        <end position="466"/>
    </location>
</feature>
<dbReference type="OrthoDB" id="5590282at2759"/>
<dbReference type="FunFam" id="1.10.472.10:FF:000001">
    <property type="entry name" value="G2/mitotic-specific cyclin"/>
    <property type="match status" value="1"/>
</dbReference>
<keyword evidence="3" id="KW-0131">Cell cycle</keyword>
<dbReference type="InterPro" id="IPR039361">
    <property type="entry name" value="Cyclin"/>
</dbReference>
<dbReference type="GO" id="GO:0005634">
    <property type="term" value="C:nucleus"/>
    <property type="evidence" value="ECO:0007669"/>
    <property type="project" value="UniProtKB-ARBA"/>
</dbReference>
<dbReference type="InterPro" id="IPR036915">
    <property type="entry name" value="Cyclin-like_sf"/>
</dbReference>
<organism>
    <name type="scientific">Pediculus humanus subsp. corporis</name>
    <name type="common">Body louse</name>
    <dbReference type="NCBI Taxonomy" id="121224"/>
    <lineage>
        <taxon>Eukaryota</taxon>
        <taxon>Metazoa</taxon>
        <taxon>Ecdysozoa</taxon>
        <taxon>Arthropoda</taxon>
        <taxon>Hexapoda</taxon>
        <taxon>Insecta</taxon>
        <taxon>Pterygota</taxon>
        <taxon>Neoptera</taxon>
        <taxon>Paraneoptera</taxon>
        <taxon>Psocodea</taxon>
        <taxon>Troctomorpha</taxon>
        <taxon>Phthiraptera</taxon>
        <taxon>Anoplura</taxon>
        <taxon>Pediculidae</taxon>
        <taxon>Pediculus</taxon>
    </lineage>
</organism>
<dbReference type="AlphaFoldDB" id="E0VE80"/>
<dbReference type="EMBL" id="AAZO01001502">
    <property type="status" value="NOT_ANNOTATED_CDS"/>
    <property type="molecule type" value="Genomic_DNA"/>
</dbReference>
<proteinExistence type="inferred from homology"/>
<evidence type="ECO:0000313" key="9">
    <source>
        <dbReference type="Proteomes" id="UP000009046"/>
    </source>
</evidence>
<evidence type="ECO:0000259" key="6">
    <source>
        <dbReference type="SMART" id="SM01332"/>
    </source>
</evidence>
<evidence type="ECO:0000256" key="3">
    <source>
        <dbReference type="ARBA" id="ARBA00023306"/>
    </source>
</evidence>
<dbReference type="InParanoid" id="E0VE80"/>